<dbReference type="EMBL" id="VUJX02000008">
    <property type="protein sequence ID" value="KAL0932691.1"/>
    <property type="molecule type" value="Genomic_DNA"/>
</dbReference>
<proteinExistence type="predicted"/>
<dbReference type="Proteomes" id="UP000805649">
    <property type="component" value="Unassembled WGS sequence"/>
</dbReference>
<organism evidence="1 2">
    <name type="scientific">Colletotrichum truncatum</name>
    <name type="common">Anthracnose fungus</name>
    <name type="synonym">Colletotrichum capsici</name>
    <dbReference type="NCBI Taxonomy" id="5467"/>
    <lineage>
        <taxon>Eukaryota</taxon>
        <taxon>Fungi</taxon>
        <taxon>Dikarya</taxon>
        <taxon>Ascomycota</taxon>
        <taxon>Pezizomycotina</taxon>
        <taxon>Sordariomycetes</taxon>
        <taxon>Hypocreomycetidae</taxon>
        <taxon>Glomerellales</taxon>
        <taxon>Glomerellaceae</taxon>
        <taxon>Colletotrichum</taxon>
        <taxon>Colletotrichum truncatum species complex</taxon>
    </lineage>
</organism>
<name>A0ACC3YLU6_COLTU</name>
<sequence length="219" mass="21754">MARYLIPLIVSAGLALAKTDHEGCTSFTSTVTVRTEIGYGNTYETIIWYVPDTLEICQGVDCGGGRAPPRNVPGCPIYSGTETVTPKFLPTDPAAVPASTVVTVTPTRTSTVETVTRTTTASVLQSSSAGTKDGDSTTGTVQSQSVRVFTGLPTLTLSTSTTILIGSASEAASGSASGSVSASASGPAAARTDIPAGAGPTARAGLAAALGVAAAVALV</sequence>
<evidence type="ECO:0000313" key="2">
    <source>
        <dbReference type="Proteomes" id="UP000805649"/>
    </source>
</evidence>
<protein>
    <submittedName>
        <fullName evidence="1">Uncharacterized protein</fullName>
    </submittedName>
</protein>
<accession>A0ACC3YLU6</accession>
<comment type="caution">
    <text evidence="1">The sequence shown here is derived from an EMBL/GenBank/DDBJ whole genome shotgun (WGS) entry which is preliminary data.</text>
</comment>
<keyword evidence="2" id="KW-1185">Reference proteome</keyword>
<reference evidence="1 2" key="1">
    <citation type="journal article" date="2020" name="Phytopathology">
        <title>Genome Sequence Resources of Colletotrichum truncatum, C. plurivorum, C. musicola, and C. sojae: Four Species Pathogenic to Soybean (Glycine max).</title>
        <authorList>
            <person name="Rogerio F."/>
            <person name="Boufleur T.R."/>
            <person name="Ciampi-Guillardi M."/>
            <person name="Sukno S.A."/>
            <person name="Thon M.R."/>
            <person name="Massola Junior N.S."/>
            <person name="Baroncelli R."/>
        </authorList>
    </citation>
    <scope>NUCLEOTIDE SEQUENCE [LARGE SCALE GENOMIC DNA]</scope>
    <source>
        <strain evidence="1 2">CMES1059</strain>
    </source>
</reference>
<evidence type="ECO:0000313" key="1">
    <source>
        <dbReference type="EMBL" id="KAL0932691.1"/>
    </source>
</evidence>
<gene>
    <name evidence="1" type="ORF">CTRU02_211654</name>
</gene>